<evidence type="ECO:0000256" key="1">
    <source>
        <dbReference type="SAM" id="MobiDB-lite"/>
    </source>
</evidence>
<gene>
    <name evidence="3" type="ORF">J2S77_001530</name>
</gene>
<keyword evidence="2" id="KW-0732">Signal</keyword>
<feature type="signal peptide" evidence="2">
    <location>
        <begin position="1"/>
        <end position="18"/>
    </location>
</feature>
<feature type="region of interest" description="Disordered" evidence="1">
    <location>
        <begin position="23"/>
        <end position="49"/>
    </location>
</feature>
<feature type="chain" id="PRO_5045370460" evidence="2">
    <location>
        <begin position="19"/>
        <end position="361"/>
    </location>
</feature>
<dbReference type="RefSeq" id="WP_306976106.1">
    <property type="nucleotide sequence ID" value="NZ_JAUSTQ010000005.1"/>
</dbReference>
<protein>
    <submittedName>
        <fullName evidence="3">Zinc transport system substrate-binding protein</fullName>
    </submittedName>
</protein>
<reference evidence="3 4" key="1">
    <citation type="submission" date="2023-07" db="EMBL/GenBank/DDBJ databases">
        <title>Genomic Encyclopedia of Type Strains, Phase IV (KMG-IV): sequencing the most valuable type-strain genomes for metagenomic binning, comparative biology and taxonomic classification.</title>
        <authorList>
            <person name="Goeker M."/>
        </authorList>
    </citation>
    <scope>NUCLEOTIDE SEQUENCE [LARGE SCALE GENOMIC DNA]</scope>
    <source>
        <strain evidence="3 4">DSM 16460</strain>
    </source>
</reference>
<evidence type="ECO:0000313" key="3">
    <source>
        <dbReference type="EMBL" id="MDQ0159546.1"/>
    </source>
</evidence>
<dbReference type="InterPro" id="IPR050492">
    <property type="entry name" value="Bact_metal-bind_prot9"/>
</dbReference>
<dbReference type="Gene3D" id="3.40.50.1980">
    <property type="entry name" value="Nitrogenase molybdenum iron protein domain"/>
    <property type="match status" value="3"/>
</dbReference>
<feature type="region of interest" description="Disordered" evidence="1">
    <location>
        <begin position="144"/>
        <end position="184"/>
    </location>
</feature>
<dbReference type="SUPFAM" id="SSF53807">
    <property type="entry name" value="Helical backbone' metal receptor"/>
    <property type="match status" value="1"/>
</dbReference>
<dbReference type="Pfam" id="PF01297">
    <property type="entry name" value="ZnuA"/>
    <property type="match status" value="1"/>
</dbReference>
<name>A0ABT9VEZ2_9BACI</name>
<dbReference type="PANTHER" id="PTHR42953:SF8">
    <property type="entry name" value="ZINT DOMAIN-CONTAINING PROTEIN"/>
    <property type="match status" value="1"/>
</dbReference>
<proteinExistence type="predicted"/>
<keyword evidence="4" id="KW-1185">Reference proteome</keyword>
<dbReference type="EMBL" id="JAUSTQ010000005">
    <property type="protein sequence ID" value="MDQ0159546.1"/>
    <property type="molecule type" value="Genomic_DNA"/>
</dbReference>
<comment type="caution">
    <text evidence="3">The sequence shown here is derived from an EMBL/GenBank/DDBJ whole genome shotgun (WGS) entry which is preliminary data.</text>
</comment>
<dbReference type="PANTHER" id="PTHR42953">
    <property type="entry name" value="HIGH-AFFINITY ZINC UPTAKE SYSTEM PROTEIN ZNUA-RELATED"/>
    <property type="match status" value="1"/>
</dbReference>
<evidence type="ECO:0000256" key="2">
    <source>
        <dbReference type="SAM" id="SignalP"/>
    </source>
</evidence>
<dbReference type="InterPro" id="IPR006127">
    <property type="entry name" value="ZnuA-like"/>
</dbReference>
<organism evidence="3 4">
    <name type="scientific">Alkalibacillus salilacus</name>
    <dbReference type="NCBI Taxonomy" id="284582"/>
    <lineage>
        <taxon>Bacteria</taxon>
        <taxon>Bacillati</taxon>
        <taxon>Bacillota</taxon>
        <taxon>Bacilli</taxon>
        <taxon>Bacillales</taxon>
        <taxon>Bacillaceae</taxon>
        <taxon>Alkalibacillus</taxon>
    </lineage>
</organism>
<dbReference type="PROSITE" id="PS51257">
    <property type="entry name" value="PROKAR_LIPOPROTEIN"/>
    <property type="match status" value="1"/>
</dbReference>
<dbReference type="Proteomes" id="UP001224359">
    <property type="component" value="Unassembled WGS sequence"/>
</dbReference>
<accession>A0ABT9VEZ2</accession>
<evidence type="ECO:0000313" key="4">
    <source>
        <dbReference type="Proteomes" id="UP001224359"/>
    </source>
</evidence>
<sequence>MKRLLIAFIILITITLVACGENDEQTTEDHSEPTNGEQEETASQESSAGTVVTSIYPLEFIISEIAGDVVDVETVIPPGADAHTYEPSTRDMIDMSNHDAFFYVGNGLEVFADTLASTLEGEGVEAFALADHEDHLFAEITTDSHAENSHEDEDNHDHENENSHDDEHNHDHEDEHEHEHNHAHEDGELDLHFWLDPARMTQAGELILSQLKEMYPDHADTFDTNYESFSEQMNNLDQSFKSTLGDQQVDILVAHEAFGYWEQEYGIQQHGIRGLSSSQDPSQKELQELFKTLQERNLNHVILEKNRDDSLAQTIADEFDLTIYELHSLETITEDDIEQGADYVDIMKNNLEVLEDTINQD</sequence>